<evidence type="ECO:0000256" key="4">
    <source>
        <dbReference type="PROSITE-ProRule" id="PRU00335"/>
    </source>
</evidence>
<comment type="caution">
    <text evidence="8">The sequence shown here is derived from an EMBL/GenBank/DDBJ whole genome shotgun (WGS) entry which is preliminary data.</text>
</comment>
<dbReference type="PRINTS" id="PR00455">
    <property type="entry name" value="HTHTETR"/>
</dbReference>
<dbReference type="Proteomes" id="UP001165590">
    <property type="component" value="Unassembled WGS sequence"/>
</dbReference>
<feature type="compositionally biased region" description="Basic and acidic residues" evidence="6">
    <location>
        <begin position="212"/>
        <end position="222"/>
    </location>
</feature>
<dbReference type="SUPFAM" id="SSF46689">
    <property type="entry name" value="Homeodomain-like"/>
    <property type="match status" value="1"/>
</dbReference>
<feature type="domain" description="HTH tetR-type" evidence="7">
    <location>
        <begin position="15"/>
        <end position="75"/>
    </location>
</feature>
<proteinExistence type="predicted"/>
<gene>
    <name evidence="8" type="ORF">K3769_11395</name>
</gene>
<sequence length="236" mass="26426">MDTAPRPGLRERKKQRTRDALVRSALELFAAQGYERTTVDEIVEAVDVSQRTFFRYFAGKEEAAFAVQEMAESHFLDAVRRRPPHEAPLDALRRAVMAGWDTIGEAIEAIVPIELHMRTYQLIESTPALLAIHLRRHEALEEQLARLIAEREGIDVDADPRPRVAVALFGGVMRLAARRWGAGDDFSVAAMRELTASYLDQTGPALIENWHTRDGSGHRDAEEAQGDFAPITPTET</sequence>
<evidence type="ECO:0000256" key="5">
    <source>
        <dbReference type="SAM" id="Coils"/>
    </source>
</evidence>
<dbReference type="EMBL" id="JAIFZO010000002">
    <property type="protein sequence ID" value="MCX4233376.1"/>
    <property type="molecule type" value="Genomic_DNA"/>
</dbReference>
<accession>A0ABT3V1A7</accession>
<feature type="DNA-binding region" description="H-T-H motif" evidence="4">
    <location>
        <begin position="38"/>
        <end position="57"/>
    </location>
</feature>
<dbReference type="Pfam" id="PF00440">
    <property type="entry name" value="TetR_N"/>
    <property type="match status" value="1"/>
</dbReference>
<keyword evidence="9" id="KW-1185">Reference proteome</keyword>
<feature type="coiled-coil region" evidence="5">
    <location>
        <begin position="130"/>
        <end position="157"/>
    </location>
</feature>
<evidence type="ECO:0000256" key="1">
    <source>
        <dbReference type="ARBA" id="ARBA00023015"/>
    </source>
</evidence>
<dbReference type="Gene3D" id="1.10.10.60">
    <property type="entry name" value="Homeodomain-like"/>
    <property type="match status" value="1"/>
</dbReference>
<dbReference type="RefSeq" id="WP_267026321.1">
    <property type="nucleotide sequence ID" value="NZ_JAIFZO010000002.1"/>
</dbReference>
<keyword evidence="1" id="KW-0805">Transcription regulation</keyword>
<dbReference type="InterPro" id="IPR041347">
    <property type="entry name" value="MftR_C"/>
</dbReference>
<evidence type="ECO:0000259" key="7">
    <source>
        <dbReference type="PROSITE" id="PS50977"/>
    </source>
</evidence>
<dbReference type="PANTHER" id="PTHR30055">
    <property type="entry name" value="HTH-TYPE TRANSCRIPTIONAL REGULATOR RUTR"/>
    <property type="match status" value="1"/>
</dbReference>
<name>A0ABT3V1A7_9ACTN</name>
<dbReference type="PANTHER" id="PTHR30055:SF238">
    <property type="entry name" value="MYCOFACTOCIN BIOSYNTHESIS TRANSCRIPTIONAL REGULATOR MFTR-RELATED"/>
    <property type="match status" value="1"/>
</dbReference>
<dbReference type="Gene3D" id="1.10.357.10">
    <property type="entry name" value="Tetracycline Repressor, domain 2"/>
    <property type="match status" value="1"/>
</dbReference>
<evidence type="ECO:0000256" key="6">
    <source>
        <dbReference type="SAM" id="MobiDB-lite"/>
    </source>
</evidence>
<evidence type="ECO:0000313" key="9">
    <source>
        <dbReference type="Proteomes" id="UP001165590"/>
    </source>
</evidence>
<protein>
    <submittedName>
        <fullName evidence="8">TetR family transcriptional regulator</fullName>
    </submittedName>
</protein>
<keyword evidence="5" id="KW-0175">Coiled coil</keyword>
<dbReference type="PROSITE" id="PS50977">
    <property type="entry name" value="HTH_TETR_2"/>
    <property type="match status" value="1"/>
</dbReference>
<reference evidence="8" key="1">
    <citation type="journal article" date="2022" name="bioRxiv">
        <title>Discovery and biosynthetic assessment of Streptomyces ortus sp nov. isolated from a deep-sea sponge.</title>
        <authorList>
            <person name="Williams S.E."/>
        </authorList>
    </citation>
    <scope>NUCLEOTIDE SEQUENCE</scope>
    <source>
        <strain evidence="8">A15ISP2-DRY2</strain>
    </source>
</reference>
<feature type="region of interest" description="Disordered" evidence="6">
    <location>
        <begin position="212"/>
        <end position="236"/>
    </location>
</feature>
<dbReference type="Pfam" id="PF17754">
    <property type="entry name" value="TetR_C_14"/>
    <property type="match status" value="1"/>
</dbReference>
<evidence type="ECO:0000256" key="3">
    <source>
        <dbReference type="ARBA" id="ARBA00023163"/>
    </source>
</evidence>
<evidence type="ECO:0000256" key="2">
    <source>
        <dbReference type="ARBA" id="ARBA00023125"/>
    </source>
</evidence>
<evidence type="ECO:0000313" key="8">
    <source>
        <dbReference type="EMBL" id="MCX4233376.1"/>
    </source>
</evidence>
<keyword evidence="3" id="KW-0804">Transcription</keyword>
<organism evidence="8 9">
    <name type="scientific">Streptomyces ortus</name>
    <dbReference type="NCBI Taxonomy" id="2867268"/>
    <lineage>
        <taxon>Bacteria</taxon>
        <taxon>Bacillati</taxon>
        <taxon>Actinomycetota</taxon>
        <taxon>Actinomycetes</taxon>
        <taxon>Kitasatosporales</taxon>
        <taxon>Streptomycetaceae</taxon>
        <taxon>Streptomyces</taxon>
    </lineage>
</organism>
<dbReference type="InterPro" id="IPR050109">
    <property type="entry name" value="HTH-type_TetR-like_transc_reg"/>
</dbReference>
<dbReference type="InterPro" id="IPR009057">
    <property type="entry name" value="Homeodomain-like_sf"/>
</dbReference>
<keyword evidence="2 4" id="KW-0238">DNA-binding</keyword>
<dbReference type="InterPro" id="IPR001647">
    <property type="entry name" value="HTH_TetR"/>
</dbReference>